<name>A0A5C3PFS2_9APHY</name>
<dbReference type="InParanoid" id="A0A5C3PFS2"/>
<feature type="coiled-coil region" evidence="1">
    <location>
        <begin position="128"/>
        <end position="155"/>
    </location>
</feature>
<reference evidence="3 4" key="1">
    <citation type="journal article" date="2019" name="Nat. Ecol. Evol.">
        <title>Megaphylogeny resolves global patterns of mushroom evolution.</title>
        <authorList>
            <person name="Varga T."/>
            <person name="Krizsan K."/>
            <person name="Foldi C."/>
            <person name="Dima B."/>
            <person name="Sanchez-Garcia M."/>
            <person name="Sanchez-Ramirez S."/>
            <person name="Szollosi G.J."/>
            <person name="Szarkandi J.G."/>
            <person name="Papp V."/>
            <person name="Albert L."/>
            <person name="Andreopoulos W."/>
            <person name="Angelini C."/>
            <person name="Antonin V."/>
            <person name="Barry K.W."/>
            <person name="Bougher N.L."/>
            <person name="Buchanan P."/>
            <person name="Buyck B."/>
            <person name="Bense V."/>
            <person name="Catcheside P."/>
            <person name="Chovatia M."/>
            <person name="Cooper J."/>
            <person name="Damon W."/>
            <person name="Desjardin D."/>
            <person name="Finy P."/>
            <person name="Geml J."/>
            <person name="Haridas S."/>
            <person name="Hughes K."/>
            <person name="Justo A."/>
            <person name="Karasinski D."/>
            <person name="Kautmanova I."/>
            <person name="Kiss B."/>
            <person name="Kocsube S."/>
            <person name="Kotiranta H."/>
            <person name="LaButti K.M."/>
            <person name="Lechner B.E."/>
            <person name="Liimatainen K."/>
            <person name="Lipzen A."/>
            <person name="Lukacs Z."/>
            <person name="Mihaltcheva S."/>
            <person name="Morgado L.N."/>
            <person name="Niskanen T."/>
            <person name="Noordeloos M.E."/>
            <person name="Ohm R.A."/>
            <person name="Ortiz-Santana B."/>
            <person name="Ovrebo C."/>
            <person name="Racz N."/>
            <person name="Riley R."/>
            <person name="Savchenko A."/>
            <person name="Shiryaev A."/>
            <person name="Soop K."/>
            <person name="Spirin V."/>
            <person name="Szebenyi C."/>
            <person name="Tomsovsky M."/>
            <person name="Tulloss R.E."/>
            <person name="Uehling J."/>
            <person name="Grigoriev I.V."/>
            <person name="Vagvolgyi C."/>
            <person name="Papp T."/>
            <person name="Martin F.M."/>
            <person name="Miettinen O."/>
            <person name="Hibbett D.S."/>
            <person name="Nagy L.G."/>
        </authorList>
    </citation>
    <scope>NUCLEOTIDE SEQUENCE [LARGE SCALE GENOMIC DNA]</scope>
    <source>
        <strain evidence="3 4">HHB13444</strain>
    </source>
</reference>
<organism evidence="3 4">
    <name type="scientific">Polyporus arcularius HHB13444</name>
    <dbReference type="NCBI Taxonomy" id="1314778"/>
    <lineage>
        <taxon>Eukaryota</taxon>
        <taxon>Fungi</taxon>
        <taxon>Dikarya</taxon>
        <taxon>Basidiomycota</taxon>
        <taxon>Agaricomycotina</taxon>
        <taxon>Agaricomycetes</taxon>
        <taxon>Polyporales</taxon>
        <taxon>Polyporaceae</taxon>
        <taxon>Polyporus</taxon>
    </lineage>
</organism>
<sequence length="222" mass="23900">MNAAAAPAESEDDEDIDMDVDSGGVEEVPEMGGSDSAQGGADEAARQPQTPQRSRPAQGHYPTPPNTTSPLARYHSRVSVNGVDLHDSHVGSFVPGVMDPGSGGSLLHAGANTGLPGGNNAECVRPECQQREQEYQRTRLDLEVAQADAAEQRDELLVLKLLQTDMEDRLVDAQSRNGNLADECLRYKKKCSGAEAALQSSQAIVQSMQNKMAEYLAQFRFM</sequence>
<evidence type="ECO:0000256" key="1">
    <source>
        <dbReference type="SAM" id="Coils"/>
    </source>
</evidence>
<dbReference type="AlphaFoldDB" id="A0A5C3PFS2"/>
<evidence type="ECO:0000256" key="2">
    <source>
        <dbReference type="SAM" id="MobiDB-lite"/>
    </source>
</evidence>
<protein>
    <submittedName>
        <fullName evidence="3">Uncharacterized protein</fullName>
    </submittedName>
</protein>
<proteinExistence type="predicted"/>
<dbReference type="Proteomes" id="UP000308197">
    <property type="component" value="Unassembled WGS sequence"/>
</dbReference>
<evidence type="ECO:0000313" key="4">
    <source>
        <dbReference type="Proteomes" id="UP000308197"/>
    </source>
</evidence>
<feature type="region of interest" description="Disordered" evidence="2">
    <location>
        <begin position="1"/>
        <end position="72"/>
    </location>
</feature>
<accession>A0A5C3PFS2</accession>
<dbReference type="EMBL" id="ML211113">
    <property type="protein sequence ID" value="TFK88436.1"/>
    <property type="molecule type" value="Genomic_DNA"/>
</dbReference>
<evidence type="ECO:0000313" key="3">
    <source>
        <dbReference type="EMBL" id="TFK88436.1"/>
    </source>
</evidence>
<feature type="compositionally biased region" description="Acidic residues" evidence="2">
    <location>
        <begin position="9"/>
        <end position="20"/>
    </location>
</feature>
<gene>
    <name evidence="3" type="ORF">K466DRAFT_585564</name>
</gene>
<keyword evidence="1" id="KW-0175">Coiled coil</keyword>
<keyword evidence="4" id="KW-1185">Reference proteome</keyword>